<gene>
    <name evidence="2" type="ORF">Plec18167_007851</name>
</gene>
<keyword evidence="1" id="KW-1133">Transmembrane helix</keyword>
<keyword evidence="3" id="KW-1185">Reference proteome</keyword>
<keyword evidence="1" id="KW-0472">Membrane</keyword>
<reference evidence="2 3" key="1">
    <citation type="journal article" date="2024" name="IMA Fungus">
        <title>IMA Genome - F19 : A genome assembly and annotation guide to empower mycologists, including annotated draft genome sequences of Ceratocystis pirilliformis, Diaporthe australafricana, Fusarium ophioides, Paecilomyces lecythidis, and Sporothrix stenoceras.</title>
        <authorList>
            <person name="Aylward J."/>
            <person name="Wilson A.M."/>
            <person name="Visagie C.M."/>
            <person name="Spraker J."/>
            <person name="Barnes I."/>
            <person name="Buitendag C."/>
            <person name="Ceriani C."/>
            <person name="Del Mar Angel L."/>
            <person name="du Plessis D."/>
            <person name="Fuchs T."/>
            <person name="Gasser K."/>
            <person name="Kramer D."/>
            <person name="Li W."/>
            <person name="Munsamy K."/>
            <person name="Piso A."/>
            <person name="Price J.L."/>
            <person name="Sonnekus B."/>
            <person name="Thomas C."/>
            <person name="van der Nest A."/>
            <person name="van Dijk A."/>
            <person name="van Heerden A."/>
            <person name="van Vuuren N."/>
            <person name="Yilmaz N."/>
            <person name="Duong T.A."/>
            <person name="van der Merwe N.A."/>
            <person name="Wingfield M.J."/>
            <person name="Wingfield B.D."/>
        </authorList>
    </citation>
    <scope>NUCLEOTIDE SEQUENCE [LARGE SCALE GENOMIC DNA]</scope>
    <source>
        <strain evidence="2 3">CMW 18167</strain>
    </source>
</reference>
<evidence type="ECO:0000313" key="2">
    <source>
        <dbReference type="EMBL" id="KAL1869553.1"/>
    </source>
</evidence>
<feature type="transmembrane region" description="Helical" evidence="1">
    <location>
        <begin position="79"/>
        <end position="97"/>
    </location>
</feature>
<evidence type="ECO:0000313" key="3">
    <source>
        <dbReference type="Proteomes" id="UP001583193"/>
    </source>
</evidence>
<sequence>MPNPTLLKAAGYGSLLVSILHAADGKRFQRLRQFQELPNIAYTCSTVGWYQGSAYLVLTALLNFHWAQNPKALEEPLNRAMATLLVIIAWASSAWYLRRGVKASGILTVAAGIFQAWAALH</sequence>
<keyword evidence="1" id="KW-0812">Transmembrane</keyword>
<organism evidence="2 3">
    <name type="scientific">Paecilomyces lecythidis</name>
    <dbReference type="NCBI Taxonomy" id="3004212"/>
    <lineage>
        <taxon>Eukaryota</taxon>
        <taxon>Fungi</taxon>
        <taxon>Dikarya</taxon>
        <taxon>Ascomycota</taxon>
        <taxon>Pezizomycotina</taxon>
        <taxon>Eurotiomycetes</taxon>
        <taxon>Eurotiomycetidae</taxon>
        <taxon>Eurotiales</taxon>
        <taxon>Thermoascaceae</taxon>
        <taxon>Paecilomyces</taxon>
    </lineage>
</organism>
<feature type="transmembrane region" description="Helical" evidence="1">
    <location>
        <begin position="49"/>
        <end position="67"/>
    </location>
</feature>
<evidence type="ECO:0000256" key="1">
    <source>
        <dbReference type="SAM" id="Phobius"/>
    </source>
</evidence>
<comment type="caution">
    <text evidence="2">The sequence shown here is derived from an EMBL/GenBank/DDBJ whole genome shotgun (WGS) entry which is preliminary data.</text>
</comment>
<feature type="transmembrane region" description="Helical" evidence="1">
    <location>
        <begin position="103"/>
        <end position="120"/>
    </location>
</feature>
<protein>
    <submittedName>
        <fullName evidence="2">Uncharacterized protein</fullName>
    </submittedName>
</protein>
<name>A0ABR3X0S4_9EURO</name>
<accession>A0ABR3X0S4</accession>
<dbReference type="Proteomes" id="UP001583193">
    <property type="component" value="Unassembled WGS sequence"/>
</dbReference>
<proteinExistence type="predicted"/>
<dbReference type="EMBL" id="JAVDPF010000034">
    <property type="protein sequence ID" value="KAL1869553.1"/>
    <property type="molecule type" value="Genomic_DNA"/>
</dbReference>